<dbReference type="Proteomes" id="UP000005532">
    <property type="component" value="Unassembled WGS sequence"/>
</dbReference>
<comment type="caution">
    <text evidence="1">The sequence shown here is derived from an EMBL/GenBank/DDBJ whole genome shotgun (WGS) entry which is preliminary data.</text>
</comment>
<dbReference type="AlphaFoldDB" id="C5S4Q7"/>
<sequence length="158" mass="18617">MSFYSAPDRKEIHQIALRIAQQIFSNKSSKKKLSALKPLIWSLKPEFFDTIERHYHNHFHLFYIASEFNQEAIKISVKLGKAFNIKSSNAFMLILYAKWRYEVRRDTLLTMLESSRDLIQGEVISQPLQTFATAVIDFQLETFPQLPEWLHEFDTGDF</sequence>
<proteinExistence type="predicted"/>
<gene>
    <name evidence="1" type="ORF">AM305_00980</name>
</gene>
<reference evidence="1 2" key="1">
    <citation type="journal article" date="2010" name="Vet. Microbiol.">
        <title>Production of haemolysins by strains of the Actinobacillus minor/porcitonsillarum complex.</title>
        <authorList>
            <person name="Arya G."/>
            <person name="Niven D.F."/>
        </authorList>
    </citation>
    <scope>NUCLEOTIDE SEQUENCE [LARGE SCALE GENOMIC DNA]</scope>
    <source>
        <strain evidence="1 2">NM305</strain>
    </source>
</reference>
<dbReference type="OrthoDB" id="9995262at2"/>
<accession>C5S4Q7</accession>
<evidence type="ECO:0000313" key="1">
    <source>
        <dbReference type="EMBL" id="EER46146.1"/>
    </source>
</evidence>
<dbReference type="RefSeq" id="WP_005825942.1">
    <property type="nucleotide sequence ID" value="NZ_ACQL01000153.1"/>
</dbReference>
<name>C5S4Q7_9PAST</name>
<evidence type="ECO:0000313" key="2">
    <source>
        <dbReference type="Proteomes" id="UP000005532"/>
    </source>
</evidence>
<organism evidence="1 2">
    <name type="scientific">Actinobacillus minor NM305</name>
    <dbReference type="NCBI Taxonomy" id="637911"/>
    <lineage>
        <taxon>Bacteria</taxon>
        <taxon>Pseudomonadati</taxon>
        <taxon>Pseudomonadota</taxon>
        <taxon>Gammaproteobacteria</taxon>
        <taxon>Pasteurellales</taxon>
        <taxon>Pasteurellaceae</taxon>
        <taxon>Actinobacillus</taxon>
    </lineage>
</organism>
<dbReference type="EMBL" id="ACQL01000153">
    <property type="protein sequence ID" value="EER46146.1"/>
    <property type="molecule type" value="Genomic_DNA"/>
</dbReference>
<protein>
    <submittedName>
        <fullName evidence="1">Uncharacterized protein</fullName>
    </submittedName>
</protein>